<dbReference type="InterPro" id="IPR036390">
    <property type="entry name" value="WH_DNA-bd_sf"/>
</dbReference>
<dbReference type="SUPFAM" id="SSF55781">
    <property type="entry name" value="GAF domain-like"/>
    <property type="match status" value="1"/>
</dbReference>
<evidence type="ECO:0000313" key="7">
    <source>
        <dbReference type="Proteomes" id="UP000069001"/>
    </source>
</evidence>
<feature type="domain" description="HTH iclR-type" evidence="4">
    <location>
        <begin position="6"/>
        <end position="68"/>
    </location>
</feature>
<evidence type="ECO:0000313" key="6">
    <source>
        <dbReference type="EMBL" id="KVK76743.1"/>
    </source>
</evidence>
<dbReference type="SMART" id="SM00346">
    <property type="entry name" value="HTH_ICLR"/>
    <property type="match status" value="1"/>
</dbReference>
<keyword evidence="2" id="KW-0238">DNA-binding</keyword>
<dbReference type="InterPro" id="IPR029016">
    <property type="entry name" value="GAF-like_dom_sf"/>
</dbReference>
<dbReference type="Gene3D" id="3.30.450.40">
    <property type="match status" value="1"/>
</dbReference>
<organism evidence="6 7">
    <name type="scientific">Burkholderia cepacia</name>
    <name type="common">Pseudomonas cepacia</name>
    <dbReference type="NCBI Taxonomy" id="292"/>
    <lineage>
        <taxon>Bacteria</taxon>
        <taxon>Pseudomonadati</taxon>
        <taxon>Pseudomonadota</taxon>
        <taxon>Betaproteobacteria</taxon>
        <taxon>Burkholderiales</taxon>
        <taxon>Burkholderiaceae</taxon>
        <taxon>Burkholderia</taxon>
        <taxon>Burkholderia cepacia complex</taxon>
    </lineage>
</organism>
<dbReference type="Pfam" id="PF01614">
    <property type="entry name" value="IclR_C"/>
    <property type="match status" value="1"/>
</dbReference>
<dbReference type="PROSITE" id="PS51077">
    <property type="entry name" value="HTH_ICLR"/>
    <property type="match status" value="1"/>
</dbReference>
<dbReference type="GO" id="GO:0003677">
    <property type="term" value="F:DNA binding"/>
    <property type="evidence" value="ECO:0007669"/>
    <property type="project" value="UniProtKB-KW"/>
</dbReference>
<dbReference type="InterPro" id="IPR005471">
    <property type="entry name" value="Tscrpt_reg_IclR_N"/>
</dbReference>
<dbReference type="GO" id="GO:0045892">
    <property type="term" value="P:negative regulation of DNA-templated transcription"/>
    <property type="evidence" value="ECO:0007669"/>
    <property type="project" value="TreeGrafter"/>
</dbReference>
<dbReference type="InterPro" id="IPR050707">
    <property type="entry name" value="HTH_MetabolicPath_Reg"/>
</dbReference>
<keyword evidence="1" id="KW-0805">Transcription regulation</keyword>
<dbReference type="PROSITE" id="PS51078">
    <property type="entry name" value="ICLR_ED"/>
    <property type="match status" value="1"/>
</dbReference>
<proteinExistence type="predicted"/>
<evidence type="ECO:0000256" key="1">
    <source>
        <dbReference type="ARBA" id="ARBA00023015"/>
    </source>
</evidence>
<dbReference type="AlphaFoldDB" id="A0A124SV44"/>
<feature type="domain" description="IclR-ED" evidence="5">
    <location>
        <begin position="69"/>
        <end position="255"/>
    </location>
</feature>
<protein>
    <submittedName>
        <fullName evidence="6">IclR family transcriptional regulator</fullName>
    </submittedName>
</protein>
<dbReference type="InterPro" id="IPR014757">
    <property type="entry name" value="Tscrpt_reg_IclR_C"/>
</dbReference>
<dbReference type="GO" id="GO:0003700">
    <property type="term" value="F:DNA-binding transcription factor activity"/>
    <property type="evidence" value="ECO:0007669"/>
    <property type="project" value="TreeGrafter"/>
</dbReference>
<evidence type="ECO:0000256" key="2">
    <source>
        <dbReference type="ARBA" id="ARBA00023125"/>
    </source>
</evidence>
<keyword evidence="3" id="KW-0804">Transcription</keyword>
<dbReference type="EMBL" id="LOYH01000084">
    <property type="protein sequence ID" value="KVK76743.1"/>
    <property type="molecule type" value="Genomic_DNA"/>
</dbReference>
<reference evidence="6 7" key="1">
    <citation type="submission" date="2015-11" db="EMBL/GenBank/DDBJ databases">
        <title>Expanding the genomic diversity of Burkholderia species for the development of highly accurate diagnostics.</title>
        <authorList>
            <person name="Sahl J."/>
            <person name="Keim P."/>
            <person name="Wagner D."/>
        </authorList>
    </citation>
    <scope>NUCLEOTIDE SEQUENCE [LARGE SCALE GENOMIC DNA]</scope>
    <source>
        <strain evidence="6 7">MSMB1302</strain>
    </source>
</reference>
<comment type="caution">
    <text evidence="6">The sequence shown here is derived from an EMBL/GenBank/DDBJ whole genome shotgun (WGS) entry which is preliminary data.</text>
</comment>
<dbReference type="PANTHER" id="PTHR30136:SF35">
    <property type="entry name" value="HTH-TYPE TRANSCRIPTIONAL REGULATOR RV1719"/>
    <property type="match status" value="1"/>
</dbReference>
<dbReference type="RefSeq" id="WP_059523218.1">
    <property type="nucleotide sequence ID" value="NZ_LOXZ01000022.1"/>
</dbReference>
<dbReference type="Pfam" id="PF09339">
    <property type="entry name" value="HTH_IclR"/>
    <property type="match status" value="1"/>
</dbReference>
<evidence type="ECO:0000256" key="3">
    <source>
        <dbReference type="ARBA" id="ARBA00023163"/>
    </source>
</evidence>
<dbReference type="Proteomes" id="UP000069001">
    <property type="component" value="Unassembled WGS sequence"/>
</dbReference>
<dbReference type="PANTHER" id="PTHR30136">
    <property type="entry name" value="HELIX-TURN-HELIX TRANSCRIPTIONAL REGULATOR, ICLR FAMILY"/>
    <property type="match status" value="1"/>
</dbReference>
<dbReference type="SUPFAM" id="SSF46785">
    <property type="entry name" value="Winged helix' DNA-binding domain"/>
    <property type="match status" value="1"/>
</dbReference>
<name>A0A124SV44_BURCE</name>
<accession>A0A124SV44</accession>
<dbReference type="Gene3D" id="1.10.10.10">
    <property type="entry name" value="Winged helix-like DNA-binding domain superfamily/Winged helix DNA-binding domain"/>
    <property type="match status" value="1"/>
</dbReference>
<sequence length="255" mass="27574">MSGNVVKSAARVFEVLELFSALQRPLSVREIATRCGYPGSSAAALLTSMKALGYLSYDDATHAYAPTARLVNLGEALVDSAAGSRRHWHAVAKRLALRTHEAVVIAVQSDLYVQYIDAVEGSHTIPIHFYAPIGTRREICMSGLGWALLSLQPDSTIRRLVSRSIRRIGKSGRTIDEDVVLDKVEQTRRLGYSYSAHTVTQGAAMISMVIADGWNGLPLAMGVAGPVERIDARRDAIVRAMREALDAQRTGAASG</sequence>
<evidence type="ECO:0000259" key="5">
    <source>
        <dbReference type="PROSITE" id="PS51078"/>
    </source>
</evidence>
<gene>
    <name evidence="6" type="ORF">WS90_02870</name>
</gene>
<dbReference type="InterPro" id="IPR036388">
    <property type="entry name" value="WH-like_DNA-bd_sf"/>
</dbReference>
<evidence type="ECO:0000259" key="4">
    <source>
        <dbReference type="PROSITE" id="PS51077"/>
    </source>
</evidence>